<dbReference type="InterPro" id="IPR011251">
    <property type="entry name" value="Luciferase-like_dom"/>
</dbReference>
<evidence type="ECO:0000256" key="1">
    <source>
        <dbReference type="ARBA" id="ARBA00007789"/>
    </source>
</evidence>
<dbReference type="InterPro" id="IPR050766">
    <property type="entry name" value="Bact_Lucif_Oxidored"/>
</dbReference>
<evidence type="ECO:0000313" key="4">
    <source>
        <dbReference type="EMBL" id="SEG32816.1"/>
    </source>
</evidence>
<dbReference type="PANTHER" id="PTHR30137">
    <property type="entry name" value="LUCIFERASE-LIKE MONOOXYGENASE"/>
    <property type="match status" value="1"/>
</dbReference>
<dbReference type="RefSeq" id="WP_103913928.1">
    <property type="nucleotide sequence ID" value="NZ_FNUS01000004.1"/>
</dbReference>
<keyword evidence="5" id="KW-1185">Reference proteome</keyword>
<evidence type="ECO:0000256" key="2">
    <source>
        <dbReference type="ARBA" id="ARBA00074555"/>
    </source>
</evidence>
<proteinExistence type="predicted"/>
<dbReference type="FunFam" id="3.20.20.30:FF:000002">
    <property type="entry name" value="LLM class flavin-dependent oxidoreductase"/>
    <property type="match status" value="1"/>
</dbReference>
<dbReference type="NCBIfam" id="TIGR03558">
    <property type="entry name" value="oxido_grp_1"/>
    <property type="match status" value="1"/>
</dbReference>
<dbReference type="EMBL" id="FNUS01000004">
    <property type="protein sequence ID" value="SEG32816.1"/>
    <property type="molecule type" value="Genomic_DNA"/>
</dbReference>
<organism evidence="4 5">
    <name type="scientific">Halpernia humi</name>
    <dbReference type="NCBI Taxonomy" id="493375"/>
    <lineage>
        <taxon>Bacteria</taxon>
        <taxon>Pseudomonadati</taxon>
        <taxon>Bacteroidota</taxon>
        <taxon>Flavobacteriia</taxon>
        <taxon>Flavobacteriales</taxon>
        <taxon>Weeksellaceae</taxon>
        <taxon>Chryseobacterium group</taxon>
        <taxon>Halpernia</taxon>
    </lineage>
</organism>
<dbReference type="Proteomes" id="UP000236738">
    <property type="component" value="Unassembled WGS sequence"/>
</dbReference>
<name>A0A1H5ZBT3_9FLAO</name>
<dbReference type="AlphaFoldDB" id="A0A1H5ZBT3"/>
<feature type="domain" description="Luciferase-like" evidence="3">
    <location>
        <begin position="8"/>
        <end position="115"/>
    </location>
</feature>
<dbReference type="PANTHER" id="PTHR30137:SF6">
    <property type="entry name" value="LUCIFERASE-LIKE MONOOXYGENASE"/>
    <property type="match status" value="1"/>
</dbReference>
<dbReference type="GO" id="GO:0005829">
    <property type="term" value="C:cytosol"/>
    <property type="evidence" value="ECO:0007669"/>
    <property type="project" value="TreeGrafter"/>
</dbReference>
<dbReference type="InterPro" id="IPR036661">
    <property type="entry name" value="Luciferase-like_sf"/>
</dbReference>
<protein>
    <recommendedName>
        <fullName evidence="2">Luciferase-like monooxygenase</fullName>
    </recommendedName>
</protein>
<sequence length="342" mass="38082">MKNTELKISVLDLATVKENRSLKQTFNEILETAQHIEKLGYERFWLAEHHNMASIASSATSVLIGYVANGTKTIRVGSGGIMLPNHSSLVIAEQFGTLESLFPGRIDLGIGRAPGTDGLTAQALGRNPSNINQHFPSQIFELQHYFSADNASAAVRAIPGEGQNIPIYILGSSAESAYLAAELGLPYAFAGHFAPEMMREAFYIYRENFQPSEYLDKPYVIACVNGIAAETEDEAKSVATTLYQAFLNIIRNDRKPFPAPSKDMDEIWNPMEKAAILHKLKYSFIGNPESIEQQIKDFQDTFHVDELMVTSHIYSQEAKLKSYEILKKAVNNLNKELVKSFI</sequence>
<dbReference type="GO" id="GO:0016705">
    <property type="term" value="F:oxidoreductase activity, acting on paired donors, with incorporation or reduction of molecular oxygen"/>
    <property type="evidence" value="ECO:0007669"/>
    <property type="project" value="InterPro"/>
</dbReference>
<dbReference type="OrthoDB" id="9780518at2"/>
<accession>A0A1H5ZBT3</accession>
<reference evidence="5" key="1">
    <citation type="submission" date="2016-10" db="EMBL/GenBank/DDBJ databases">
        <authorList>
            <person name="Varghese N."/>
            <person name="Submissions S."/>
        </authorList>
    </citation>
    <scope>NUCLEOTIDE SEQUENCE [LARGE SCALE GENOMIC DNA]</scope>
    <source>
        <strain evidence="5">DSM 21580</strain>
    </source>
</reference>
<gene>
    <name evidence="4" type="ORF">SAMN05421847_2048</name>
</gene>
<dbReference type="InterPro" id="IPR019949">
    <property type="entry name" value="CmoO-like"/>
</dbReference>
<evidence type="ECO:0000313" key="5">
    <source>
        <dbReference type="Proteomes" id="UP000236738"/>
    </source>
</evidence>
<evidence type="ECO:0000259" key="3">
    <source>
        <dbReference type="Pfam" id="PF00296"/>
    </source>
</evidence>
<dbReference type="SUPFAM" id="SSF51679">
    <property type="entry name" value="Bacterial luciferase-like"/>
    <property type="match status" value="1"/>
</dbReference>
<dbReference type="Gene3D" id="3.20.20.30">
    <property type="entry name" value="Luciferase-like domain"/>
    <property type="match status" value="1"/>
</dbReference>
<dbReference type="CDD" id="cd00347">
    <property type="entry name" value="Flavin_utilizing_monoxygenases"/>
    <property type="match status" value="1"/>
</dbReference>
<feature type="domain" description="Luciferase-like" evidence="3">
    <location>
        <begin position="153"/>
        <end position="301"/>
    </location>
</feature>
<comment type="similarity">
    <text evidence="1">To bacterial alkanal monooxygenase alpha and beta chains.</text>
</comment>
<dbReference type="Pfam" id="PF00296">
    <property type="entry name" value="Bac_luciferase"/>
    <property type="match status" value="2"/>
</dbReference>